<dbReference type="SUPFAM" id="SSF58104">
    <property type="entry name" value="Methyl-accepting chemotaxis protein (MCP) signaling domain"/>
    <property type="match status" value="1"/>
</dbReference>
<evidence type="ECO:0000313" key="4">
    <source>
        <dbReference type="EMBL" id="MPQ61353.1"/>
    </source>
</evidence>
<keyword evidence="1 2" id="KW-0807">Transducer</keyword>
<accession>A0A5N7IXZ7</accession>
<dbReference type="InterPro" id="IPR004089">
    <property type="entry name" value="MCPsignal_dom"/>
</dbReference>
<dbReference type="GO" id="GO:0016020">
    <property type="term" value="C:membrane"/>
    <property type="evidence" value="ECO:0007669"/>
    <property type="project" value="InterPro"/>
</dbReference>
<sequence>MEKTISNNEALNAFNTLLPYLPYFFDDDDVSFGVADTQTYLNVVCNPNLDLKLKEGDEIPQGGAIQTAIKNDKVLVKDVPKEVYGIPFRSYAIPVHNKQGVVEGCIVMGKSLIKRNELMSISQTLSSALGQISDAVNDLSLGVQDVVNMNEDIILKVEETDKSSKNTDEILSFIQAISSKTNMLGLNAAIEAARAGEAGRGFKVVATEIRKLSTSTSESVKKVDDVLKNIAASIKSINEKVSKSTGVFEGQAATLEEIAASLEELNSTAEMMGNLAEKI</sequence>
<reference evidence="4 5" key="1">
    <citation type="journal article" date="2019" name="Lett. Appl. Microbiol.">
        <title>A case of 'blown pack' spoilage of vacuum-packaged pork likely associated with Clostridium estertheticum in Canada.</title>
        <authorList>
            <person name="Zhang P."/>
            <person name="Ward P."/>
            <person name="McMullen L.M."/>
            <person name="Yang X."/>
        </authorList>
    </citation>
    <scope>NUCLEOTIDE SEQUENCE [LARGE SCALE GENOMIC DNA]</scope>
    <source>
        <strain evidence="4 5">MA19</strain>
    </source>
</reference>
<dbReference type="SMART" id="SM00283">
    <property type="entry name" value="MA"/>
    <property type="match status" value="1"/>
</dbReference>
<organism evidence="4 5">
    <name type="scientific">Clostridium estertheticum</name>
    <dbReference type="NCBI Taxonomy" id="238834"/>
    <lineage>
        <taxon>Bacteria</taxon>
        <taxon>Bacillati</taxon>
        <taxon>Bacillota</taxon>
        <taxon>Clostridia</taxon>
        <taxon>Eubacteriales</taxon>
        <taxon>Clostridiaceae</taxon>
        <taxon>Clostridium</taxon>
    </lineage>
</organism>
<comment type="caution">
    <text evidence="4">The sequence shown here is derived from an EMBL/GenBank/DDBJ whole genome shotgun (WGS) entry which is preliminary data.</text>
</comment>
<dbReference type="Proteomes" id="UP000342249">
    <property type="component" value="Unassembled WGS sequence"/>
</dbReference>
<dbReference type="GO" id="GO:0007165">
    <property type="term" value="P:signal transduction"/>
    <property type="evidence" value="ECO:0007669"/>
    <property type="project" value="UniProtKB-KW"/>
</dbReference>
<evidence type="ECO:0000259" key="3">
    <source>
        <dbReference type="PROSITE" id="PS50111"/>
    </source>
</evidence>
<proteinExistence type="predicted"/>
<evidence type="ECO:0000313" key="5">
    <source>
        <dbReference type="Proteomes" id="UP000342249"/>
    </source>
</evidence>
<dbReference type="PANTHER" id="PTHR32089:SF112">
    <property type="entry name" value="LYSOZYME-LIKE PROTEIN-RELATED"/>
    <property type="match status" value="1"/>
</dbReference>
<evidence type="ECO:0000256" key="2">
    <source>
        <dbReference type="PROSITE-ProRule" id="PRU00284"/>
    </source>
</evidence>
<gene>
    <name evidence="4" type="ORF">E4V82_04425</name>
</gene>
<dbReference type="Gene3D" id="1.10.287.950">
    <property type="entry name" value="Methyl-accepting chemotaxis protein"/>
    <property type="match status" value="1"/>
</dbReference>
<feature type="domain" description="Methyl-accepting transducer" evidence="3">
    <location>
        <begin position="157"/>
        <end position="279"/>
    </location>
</feature>
<evidence type="ECO:0000256" key="1">
    <source>
        <dbReference type="ARBA" id="ARBA00023224"/>
    </source>
</evidence>
<dbReference type="EMBL" id="SPSF01000015">
    <property type="protein sequence ID" value="MPQ61353.1"/>
    <property type="molecule type" value="Genomic_DNA"/>
</dbReference>
<dbReference type="PANTHER" id="PTHR32089">
    <property type="entry name" value="METHYL-ACCEPTING CHEMOTAXIS PROTEIN MCPB"/>
    <property type="match status" value="1"/>
</dbReference>
<protein>
    <submittedName>
        <fullName evidence="4">Chemotaxis protein</fullName>
    </submittedName>
</protein>
<dbReference type="PROSITE" id="PS50111">
    <property type="entry name" value="CHEMOTAXIS_TRANSDUC_2"/>
    <property type="match status" value="1"/>
</dbReference>
<name>A0A5N7IXZ7_9CLOT</name>
<dbReference type="RefSeq" id="WP_152750745.1">
    <property type="nucleotide sequence ID" value="NZ_SPSE01000016.1"/>
</dbReference>
<dbReference type="Pfam" id="PF00015">
    <property type="entry name" value="MCPsignal"/>
    <property type="match status" value="1"/>
</dbReference>
<dbReference type="AlphaFoldDB" id="A0A5N7IXZ7"/>